<dbReference type="STRING" id="1603606.DSOUD_3528"/>
<dbReference type="AlphaFoldDB" id="A0A0M4DCI7"/>
<dbReference type="PROSITE" id="PS50222">
    <property type="entry name" value="EF_HAND_2"/>
    <property type="match status" value="1"/>
</dbReference>
<dbReference type="GO" id="GO:0016020">
    <property type="term" value="C:membrane"/>
    <property type="evidence" value="ECO:0007669"/>
    <property type="project" value="UniProtKB-SubCell"/>
</dbReference>
<feature type="domain" description="EF-hand" evidence="14">
    <location>
        <begin position="555"/>
        <end position="580"/>
    </location>
</feature>
<evidence type="ECO:0000313" key="16">
    <source>
        <dbReference type="Proteomes" id="UP000057158"/>
    </source>
</evidence>
<dbReference type="PATRIC" id="fig|1603606.3.peg.3802"/>
<feature type="transmembrane region" description="Helical" evidence="13">
    <location>
        <begin position="629"/>
        <end position="652"/>
    </location>
</feature>
<evidence type="ECO:0000256" key="5">
    <source>
        <dbReference type="ARBA" id="ARBA00022692"/>
    </source>
</evidence>
<dbReference type="GO" id="GO:0061630">
    <property type="term" value="F:ubiquitin protein ligase activity"/>
    <property type="evidence" value="ECO:0007669"/>
    <property type="project" value="UniProtKB-EC"/>
</dbReference>
<organism evidence="15 16">
    <name type="scientific">Desulfuromonas soudanensis</name>
    <dbReference type="NCBI Taxonomy" id="1603606"/>
    <lineage>
        <taxon>Bacteria</taxon>
        <taxon>Pseudomonadati</taxon>
        <taxon>Thermodesulfobacteriota</taxon>
        <taxon>Desulfuromonadia</taxon>
        <taxon>Desulfuromonadales</taxon>
        <taxon>Desulfuromonadaceae</taxon>
        <taxon>Desulfuromonas</taxon>
    </lineage>
</organism>
<keyword evidence="5 13" id="KW-0812">Transmembrane</keyword>
<dbReference type="Proteomes" id="UP000057158">
    <property type="component" value="Chromosome"/>
</dbReference>
<gene>
    <name evidence="15" type="ORF">DSOUD_3528</name>
</gene>
<keyword evidence="9" id="KW-0862">Zinc</keyword>
<evidence type="ECO:0000256" key="9">
    <source>
        <dbReference type="ARBA" id="ARBA00022833"/>
    </source>
</evidence>
<dbReference type="PROSITE" id="PS00018">
    <property type="entry name" value="EF_HAND_1"/>
    <property type="match status" value="1"/>
</dbReference>
<dbReference type="Pfam" id="PF12483">
    <property type="entry name" value="GIDE"/>
    <property type="match status" value="1"/>
</dbReference>
<evidence type="ECO:0000259" key="14">
    <source>
        <dbReference type="PROSITE" id="PS50222"/>
    </source>
</evidence>
<dbReference type="GO" id="GO:0016567">
    <property type="term" value="P:protein ubiquitination"/>
    <property type="evidence" value="ECO:0007669"/>
    <property type="project" value="InterPro"/>
</dbReference>
<dbReference type="InterPro" id="IPR018247">
    <property type="entry name" value="EF_Hand_1_Ca_BS"/>
</dbReference>
<keyword evidence="16" id="KW-1185">Reference proteome</keyword>
<sequence>MDQELYLIVEKEVGIDDRLGLLLAEGSVSDSLDAFTTRQRLTGRGLVLFAKGQRPDLEKPARRLRRHGFKSWLLLPSPPRFSPPILRSLSAGEDGISFETHREKVTLGRGEAVLAVLADLSGKVIEKGLRRLLVQNAYRGVDHATEINEDEQYQAILRASPVLDLYLLDAEGAVVSVLRVFPGKFNPAGLGTRATYSSAGNLEGLLHLTREYAGDFTLRTDFGLAHLPGCLLQVEGGEEERQRANLLRLSRFGSLMVDLRKEELRSRKDPAGDGAAAFSATTGLAAGPAGLLLQEMLFPVGTVGSSEGPAATRIPEKREGLPLPPPQKRSGRFSVGRIWLGTGGAAAAILLPLLANGSAWMWSALYQGIRTGILPAIAAGGLFGGGFYFLRLKRLVENTPTSKTRSVAMGMVEVQGRAVRQYALVSPMSQLACVFYRVRKYVRGDKGNWRLSSETESGQVPFFLQDETGRVQVNPEGATVRPRTRSEGLPGRMGLLMATSGITDANEKWVEEVIAEGTYLYVLGFARSGEKTQLSLREQTIAALRSLKSEPLKLKRFDTDGDGRISPEEWEGARAQIEAEVVRRSLSKTPQASLQGDRIVIARPQSKGLPFVIAETESEAHLTRNYARIIFPLLTGAFVSALWAVVQILRILK</sequence>
<keyword evidence="11 13" id="KW-0472">Membrane</keyword>
<name>A0A0M4DCI7_9BACT</name>
<evidence type="ECO:0000256" key="10">
    <source>
        <dbReference type="ARBA" id="ARBA00022989"/>
    </source>
</evidence>
<evidence type="ECO:0000256" key="12">
    <source>
        <dbReference type="SAM" id="MobiDB-lite"/>
    </source>
</evidence>
<proteinExistence type="predicted"/>
<keyword evidence="10 13" id="KW-1133">Transmembrane helix</keyword>
<evidence type="ECO:0000256" key="8">
    <source>
        <dbReference type="ARBA" id="ARBA00022786"/>
    </source>
</evidence>
<keyword evidence="8" id="KW-0833">Ubl conjugation pathway</keyword>
<evidence type="ECO:0000256" key="11">
    <source>
        <dbReference type="ARBA" id="ARBA00023136"/>
    </source>
</evidence>
<evidence type="ECO:0000256" key="4">
    <source>
        <dbReference type="ARBA" id="ARBA00022679"/>
    </source>
</evidence>
<dbReference type="EC" id="2.3.2.27" evidence="3"/>
<reference evidence="15 16" key="1">
    <citation type="submission" date="2015-07" db="EMBL/GenBank/DDBJ databases">
        <title>Isolation and Genomic Characterization of a Novel Halophilic Metal-Reducing Deltaproteobacterium from the Deep Subsurface.</title>
        <authorList>
            <person name="Badalamenti J.P."/>
            <person name="Summers Z.M."/>
            <person name="Gralnick J.A."/>
            <person name="Bond D.R."/>
        </authorList>
    </citation>
    <scope>NUCLEOTIDE SEQUENCE [LARGE SCALE GENOMIC DNA]</scope>
    <source>
        <strain evidence="15 16">WTL</strain>
    </source>
</reference>
<keyword evidence="7" id="KW-0863">Zinc-finger</keyword>
<evidence type="ECO:0000256" key="6">
    <source>
        <dbReference type="ARBA" id="ARBA00022723"/>
    </source>
</evidence>
<accession>A0A0M4DCI7</accession>
<dbReference type="InterPro" id="IPR002048">
    <property type="entry name" value="EF_hand_dom"/>
</dbReference>
<feature type="region of interest" description="Disordered" evidence="12">
    <location>
        <begin position="308"/>
        <end position="327"/>
    </location>
</feature>
<dbReference type="GO" id="GO:0008270">
    <property type="term" value="F:zinc ion binding"/>
    <property type="evidence" value="ECO:0007669"/>
    <property type="project" value="UniProtKB-KW"/>
</dbReference>
<evidence type="ECO:0000256" key="7">
    <source>
        <dbReference type="ARBA" id="ARBA00022771"/>
    </source>
</evidence>
<dbReference type="KEGG" id="des:DSOUD_3528"/>
<evidence type="ECO:0000313" key="15">
    <source>
        <dbReference type="EMBL" id="ALC18242.1"/>
    </source>
</evidence>
<evidence type="ECO:0000256" key="3">
    <source>
        <dbReference type="ARBA" id="ARBA00012483"/>
    </source>
</evidence>
<keyword evidence="6" id="KW-0479">Metal-binding</keyword>
<dbReference type="InterPro" id="IPR022170">
    <property type="entry name" value="MUL1-like"/>
</dbReference>
<dbReference type="EMBL" id="CP010802">
    <property type="protein sequence ID" value="ALC18242.1"/>
    <property type="molecule type" value="Genomic_DNA"/>
</dbReference>
<comment type="subcellular location">
    <subcellularLocation>
        <location evidence="2">Membrane</location>
        <topology evidence="2">Multi-pass membrane protein</topology>
    </subcellularLocation>
</comment>
<keyword evidence="4" id="KW-0808">Transferase</keyword>
<protein>
    <recommendedName>
        <fullName evidence="3">RING-type E3 ubiquitin transferase</fullName>
        <ecNumber evidence="3">2.3.2.27</ecNumber>
    </recommendedName>
</protein>
<comment type="catalytic activity">
    <reaction evidence="1">
        <text>S-ubiquitinyl-[E2 ubiquitin-conjugating enzyme]-L-cysteine + [acceptor protein]-L-lysine = [E2 ubiquitin-conjugating enzyme]-L-cysteine + N(6)-ubiquitinyl-[acceptor protein]-L-lysine.</text>
        <dbReference type="EC" id="2.3.2.27"/>
    </reaction>
</comment>
<feature type="transmembrane region" description="Helical" evidence="13">
    <location>
        <begin position="368"/>
        <end position="390"/>
    </location>
</feature>
<evidence type="ECO:0000256" key="1">
    <source>
        <dbReference type="ARBA" id="ARBA00000900"/>
    </source>
</evidence>
<feature type="transmembrane region" description="Helical" evidence="13">
    <location>
        <begin position="338"/>
        <end position="362"/>
    </location>
</feature>
<dbReference type="GO" id="GO:0005509">
    <property type="term" value="F:calcium ion binding"/>
    <property type="evidence" value="ECO:0007669"/>
    <property type="project" value="InterPro"/>
</dbReference>
<evidence type="ECO:0000256" key="2">
    <source>
        <dbReference type="ARBA" id="ARBA00004141"/>
    </source>
</evidence>
<evidence type="ECO:0000256" key="13">
    <source>
        <dbReference type="SAM" id="Phobius"/>
    </source>
</evidence>